<feature type="transmembrane region" description="Helical" evidence="8">
    <location>
        <begin position="31"/>
        <end position="52"/>
    </location>
</feature>
<evidence type="ECO:0000256" key="8">
    <source>
        <dbReference type="SAM" id="Phobius"/>
    </source>
</evidence>
<sequence length="686" mass="72498">MGTAEGRPRVSLREWAGYRFDRTLARSTGTLMGWLVITCLAIVVPVSTLLVWTDPGSPRSLSGRLTAAWRTSAETLRLGAAGGTPLRLVLSALLGLVALLCVSTLVGVITTGLAERLAELSRGRSTVLEQGHVLVLGWSDQVTTVVGELVAAQSPRRPQVIVVLADRDKAEMEQVLTARVGPAVRTRIICRSGPASDPDVLALVSPRAASTVLVLPSTEPTADAGVLRVLLALRAVLGEGADGPPVLAAVRDDRYRAPARLAAGPRGTVLETDLVTARLIAQCVGRPGLSLVLRDLLDFAGDEFHLADATAFQGGPFGETLLGHPNSCVVGLLTPDGRTLLNPPADTVVGPGSRLIVLAHDDDSTRVGDCGHLVDDSVIVAAPSERDGPTRLLLLGWNRRAPLVVRQLRRTARPGSFVDVLTESVVPGPREPEHGTPEYGIPGRGTAEDGNREYGPPAGPDVRFRSAALSRPETLLGLDLGPYDGVVVLGPDGGAGPDHPDDWTLVTLLALRLLEERTGREVRVVTELVDDRNRPLAPVNTASDVIVSGMLTGLLMAQIAQNRHLAPLFDELFSAEGSDVCLRPAGTYVRPGAEATFATVVAAARDRGECAIGYRRHDGRTGRADQGIRLNPSKGERHVWSAEDHVVVVAGHRDLPTAPSEPADATDEADAATTSAVRPRHGRPAD</sequence>
<accession>A0A6N9VGU1</accession>
<dbReference type="PANTHER" id="PTHR31563:SF10">
    <property type="entry name" value="ION CHANNEL POLLUX-RELATED"/>
    <property type="match status" value="1"/>
</dbReference>
<gene>
    <name evidence="10" type="ORF">G3I39_26060</name>
</gene>
<dbReference type="Proteomes" id="UP000471648">
    <property type="component" value="Unassembled WGS sequence"/>
</dbReference>
<evidence type="ECO:0000313" key="11">
    <source>
        <dbReference type="Proteomes" id="UP000471648"/>
    </source>
</evidence>
<dbReference type="GO" id="GO:0008324">
    <property type="term" value="F:monoatomic cation transmembrane transporter activity"/>
    <property type="evidence" value="ECO:0007669"/>
    <property type="project" value="InterPro"/>
</dbReference>
<dbReference type="EMBL" id="JAAGME010001087">
    <property type="protein sequence ID" value="NEB70498.1"/>
    <property type="molecule type" value="Genomic_DNA"/>
</dbReference>
<dbReference type="InterPro" id="IPR044849">
    <property type="entry name" value="CASTOR/POLLUX/SYM8-like"/>
</dbReference>
<feature type="transmembrane region" description="Helical" evidence="8">
    <location>
        <begin position="88"/>
        <end position="114"/>
    </location>
</feature>
<dbReference type="PANTHER" id="PTHR31563">
    <property type="entry name" value="ION CHANNEL POLLUX-RELATED"/>
    <property type="match status" value="1"/>
</dbReference>
<dbReference type="Gene3D" id="3.40.50.720">
    <property type="entry name" value="NAD(P)-binding Rossmann-like Domain"/>
    <property type="match status" value="2"/>
</dbReference>
<feature type="region of interest" description="Disordered" evidence="7">
    <location>
        <begin position="426"/>
        <end position="454"/>
    </location>
</feature>
<proteinExistence type="predicted"/>
<evidence type="ECO:0000256" key="1">
    <source>
        <dbReference type="ARBA" id="ARBA00004127"/>
    </source>
</evidence>
<keyword evidence="6 8" id="KW-0472">Membrane</keyword>
<keyword evidence="10" id="KW-0449">Lipoprotein</keyword>
<keyword evidence="3 8" id="KW-0812">Transmembrane</keyword>
<keyword evidence="2" id="KW-0813">Transport</keyword>
<dbReference type="InterPro" id="IPR010420">
    <property type="entry name" value="CASTOR/POLLUX/SYM8_dom"/>
</dbReference>
<evidence type="ECO:0000256" key="3">
    <source>
        <dbReference type="ARBA" id="ARBA00022692"/>
    </source>
</evidence>
<comment type="subcellular location">
    <subcellularLocation>
        <location evidence="1">Endomembrane system</location>
        <topology evidence="1">Multi-pass membrane protein</topology>
    </subcellularLocation>
</comment>
<keyword evidence="4 8" id="KW-1133">Transmembrane helix</keyword>
<evidence type="ECO:0000313" key="10">
    <source>
        <dbReference type="EMBL" id="NEB70498.1"/>
    </source>
</evidence>
<dbReference type="AlphaFoldDB" id="A0A6N9VGU1"/>
<evidence type="ECO:0000256" key="5">
    <source>
        <dbReference type="ARBA" id="ARBA00023065"/>
    </source>
</evidence>
<reference evidence="10 11" key="1">
    <citation type="submission" date="2020-01" db="EMBL/GenBank/DDBJ databases">
        <title>Insect and environment-associated Actinomycetes.</title>
        <authorList>
            <person name="Currrie C."/>
            <person name="Chevrette M."/>
            <person name="Carlson C."/>
            <person name="Stubbendieck R."/>
            <person name="Wendt-Pienkowski E."/>
        </authorList>
    </citation>
    <scope>NUCLEOTIDE SEQUENCE [LARGE SCALE GENOMIC DNA]</scope>
    <source>
        <strain evidence="10 11">SID14438</strain>
    </source>
</reference>
<dbReference type="GO" id="GO:0006813">
    <property type="term" value="P:potassium ion transport"/>
    <property type="evidence" value="ECO:0007669"/>
    <property type="project" value="InterPro"/>
</dbReference>
<dbReference type="InterPro" id="IPR006037">
    <property type="entry name" value="RCK_C"/>
</dbReference>
<feature type="region of interest" description="Disordered" evidence="7">
    <location>
        <begin position="654"/>
        <end position="686"/>
    </location>
</feature>
<evidence type="ECO:0000259" key="9">
    <source>
        <dbReference type="PROSITE" id="PS51202"/>
    </source>
</evidence>
<comment type="caution">
    <text evidence="10">The sequence shown here is derived from an EMBL/GenBank/DDBJ whole genome shotgun (WGS) entry which is preliminary data.</text>
</comment>
<dbReference type="Pfam" id="PF06241">
    <property type="entry name" value="Castor_Poll_mid"/>
    <property type="match status" value="1"/>
</dbReference>
<keyword evidence="5" id="KW-0406">Ion transport</keyword>
<organism evidence="10 11">
    <name type="scientific">Streptomyces microflavus</name>
    <name type="common">Streptomyces lipmanii</name>
    <dbReference type="NCBI Taxonomy" id="1919"/>
    <lineage>
        <taxon>Bacteria</taxon>
        <taxon>Bacillati</taxon>
        <taxon>Actinomycetota</taxon>
        <taxon>Actinomycetes</taxon>
        <taxon>Kitasatosporales</taxon>
        <taxon>Streptomycetaceae</taxon>
        <taxon>Streptomyces</taxon>
    </lineage>
</organism>
<protein>
    <submittedName>
        <fullName evidence="10">NAD-binding lipoprotein</fullName>
    </submittedName>
</protein>
<dbReference type="RefSeq" id="WP_164358292.1">
    <property type="nucleotide sequence ID" value="NZ_JAAGME010001087.1"/>
</dbReference>
<dbReference type="GO" id="GO:0012505">
    <property type="term" value="C:endomembrane system"/>
    <property type="evidence" value="ECO:0007669"/>
    <property type="project" value="UniProtKB-SubCell"/>
</dbReference>
<evidence type="ECO:0000256" key="7">
    <source>
        <dbReference type="SAM" id="MobiDB-lite"/>
    </source>
</evidence>
<evidence type="ECO:0000256" key="4">
    <source>
        <dbReference type="ARBA" id="ARBA00022989"/>
    </source>
</evidence>
<evidence type="ECO:0000256" key="2">
    <source>
        <dbReference type="ARBA" id="ARBA00022448"/>
    </source>
</evidence>
<name>A0A6N9VGU1_STRMI</name>
<evidence type="ECO:0000256" key="6">
    <source>
        <dbReference type="ARBA" id="ARBA00023136"/>
    </source>
</evidence>
<dbReference type="PROSITE" id="PS51202">
    <property type="entry name" value="RCK_C"/>
    <property type="match status" value="1"/>
</dbReference>
<feature type="domain" description="RCK C-terminal" evidence="9">
    <location>
        <begin position="294"/>
        <end position="373"/>
    </location>
</feature>